<dbReference type="AlphaFoldDB" id="A0A840ESV9"/>
<dbReference type="EMBL" id="JACIFP010000001">
    <property type="protein sequence ID" value="MBB4134631.1"/>
    <property type="molecule type" value="Genomic_DNA"/>
</dbReference>
<keyword evidence="2" id="KW-1185">Reference proteome</keyword>
<reference evidence="1 2" key="1">
    <citation type="submission" date="2020-08" db="EMBL/GenBank/DDBJ databases">
        <title>Sequencing the genomes of 1000 actinobacteria strains.</title>
        <authorList>
            <person name="Klenk H.-P."/>
        </authorList>
    </citation>
    <scope>NUCLEOTIDE SEQUENCE [LARGE SCALE GENOMIC DNA]</scope>
    <source>
        <strain evidence="1 2">DSM 45298</strain>
    </source>
</reference>
<accession>A0A840ESV9</accession>
<evidence type="ECO:0000313" key="1">
    <source>
        <dbReference type="EMBL" id="MBB4134631.1"/>
    </source>
</evidence>
<dbReference type="Proteomes" id="UP000551501">
    <property type="component" value="Unassembled WGS sequence"/>
</dbReference>
<proteinExistence type="predicted"/>
<comment type="caution">
    <text evidence="1">The sequence shown here is derived from an EMBL/GenBank/DDBJ whole genome shotgun (WGS) entry which is preliminary data.</text>
</comment>
<gene>
    <name evidence="1" type="ORF">BKA16_001183</name>
</gene>
<protein>
    <submittedName>
        <fullName evidence="1">Uncharacterized protein</fullName>
    </submittedName>
</protein>
<evidence type="ECO:0000313" key="2">
    <source>
        <dbReference type="Proteomes" id="UP000551501"/>
    </source>
</evidence>
<organism evidence="1 2">
    <name type="scientific">Gordonia humi</name>
    <dbReference type="NCBI Taxonomy" id="686429"/>
    <lineage>
        <taxon>Bacteria</taxon>
        <taxon>Bacillati</taxon>
        <taxon>Actinomycetota</taxon>
        <taxon>Actinomycetes</taxon>
        <taxon>Mycobacteriales</taxon>
        <taxon>Gordoniaceae</taxon>
        <taxon>Gordonia</taxon>
    </lineage>
</organism>
<name>A0A840ESV9_9ACTN</name>
<sequence length="44" mass="5014">MSADCQEWTTTTYVARFADADRALAVADAQIKRWQPLLDRLADE</sequence>